<dbReference type="AlphaFoldDB" id="A0A8B2NQW5"/>
<name>A0A8B2NQW5_9HYPH</name>
<proteinExistence type="predicted"/>
<organism evidence="1 2">
    <name type="scientific">Acuticoccus sediminis</name>
    <dbReference type="NCBI Taxonomy" id="2184697"/>
    <lineage>
        <taxon>Bacteria</taxon>
        <taxon>Pseudomonadati</taxon>
        <taxon>Pseudomonadota</taxon>
        <taxon>Alphaproteobacteria</taxon>
        <taxon>Hyphomicrobiales</taxon>
        <taxon>Amorphaceae</taxon>
        <taxon>Acuticoccus</taxon>
    </lineage>
</organism>
<gene>
    <name evidence="1" type="ORF">DLJ53_17810</name>
</gene>
<evidence type="ECO:0000313" key="2">
    <source>
        <dbReference type="Proteomes" id="UP000249590"/>
    </source>
</evidence>
<reference evidence="1 2" key="1">
    <citation type="submission" date="2018-05" db="EMBL/GenBank/DDBJ databases">
        <title>Acuticoccus sediminis sp. nov., isolated from deep-sea sediment of Indian Ocean.</title>
        <authorList>
            <person name="Liu X."/>
            <person name="Lai Q."/>
            <person name="Du Y."/>
            <person name="Sun F."/>
            <person name="Zhang X."/>
            <person name="Wang S."/>
            <person name="Shao Z."/>
        </authorList>
    </citation>
    <scope>NUCLEOTIDE SEQUENCE [LARGE SCALE GENOMIC DNA]</scope>
    <source>
        <strain evidence="1 2">PTG4-2</strain>
    </source>
</reference>
<dbReference type="RefSeq" id="WP_111347647.1">
    <property type="nucleotide sequence ID" value="NZ_QHHQ01000003.1"/>
</dbReference>
<protein>
    <submittedName>
        <fullName evidence="1">Uncharacterized protein</fullName>
    </submittedName>
</protein>
<sequence length="68" mass="7926">MIGDTSERLRQRLMTAESRLEALEMLGAAEQHGTRLNQARQEVLYLRRLLEYSESAPKDRLPAIDDRR</sequence>
<comment type="caution">
    <text evidence="1">The sequence shown here is derived from an EMBL/GenBank/DDBJ whole genome shotgun (WGS) entry which is preliminary data.</text>
</comment>
<keyword evidence="2" id="KW-1185">Reference proteome</keyword>
<dbReference type="EMBL" id="QHHQ01000003">
    <property type="protein sequence ID" value="RAI01072.1"/>
    <property type="molecule type" value="Genomic_DNA"/>
</dbReference>
<evidence type="ECO:0000313" key="1">
    <source>
        <dbReference type="EMBL" id="RAI01072.1"/>
    </source>
</evidence>
<dbReference type="Proteomes" id="UP000249590">
    <property type="component" value="Unassembled WGS sequence"/>
</dbReference>
<accession>A0A8B2NQW5</accession>